<dbReference type="PANTHER" id="PTHR43986:SF1">
    <property type="entry name" value="ELONGATION FACTOR 1-GAMMA"/>
    <property type="match status" value="1"/>
</dbReference>
<dbReference type="Gene3D" id="3.30.70.1010">
    <property type="entry name" value="Translation elongation factor EF1B, gamma chain, conserved domain"/>
    <property type="match status" value="1"/>
</dbReference>
<name>A0A7S3NAB1_9SPIT</name>
<dbReference type="GO" id="GO:0005634">
    <property type="term" value="C:nucleus"/>
    <property type="evidence" value="ECO:0007669"/>
    <property type="project" value="TreeGrafter"/>
</dbReference>
<dbReference type="GO" id="GO:0005737">
    <property type="term" value="C:cytoplasm"/>
    <property type="evidence" value="ECO:0007669"/>
    <property type="project" value="TreeGrafter"/>
</dbReference>
<dbReference type="InterPro" id="IPR036433">
    <property type="entry name" value="EF1B_G_C_sf"/>
</dbReference>
<dbReference type="InterPro" id="IPR050802">
    <property type="entry name" value="EF-GSTs"/>
</dbReference>
<feature type="domain" description="GST C-terminal" evidence="6">
    <location>
        <begin position="1"/>
        <end position="109"/>
    </location>
</feature>
<keyword evidence="1 3" id="KW-0251">Elongation factor</keyword>
<dbReference type="InterPro" id="IPR036282">
    <property type="entry name" value="Glutathione-S-Trfase_C_sf"/>
</dbReference>
<dbReference type="GO" id="GO:0003746">
    <property type="term" value="F:translation elongation factor activity"/>
    <property type="evidence" value="ECO:0007669"/>
    <property type="project" value="UniProtKB-UniRule"/>
</dbReference>
<keyword evidence="2 3" id="KW-0648">Protein biosynthesis</keyword>
<dbReference type="Pfam" id="PF00647">
    <property type="entry name" value="EF1G"/>
    <property type="match status" value="1"/>
</dbReference>
<dbReference type="InterPro" id="IPR010987">
    <property type="entry name" value="Glutathione-S-Trfase_C-like"/>
</dbReference>
<protein>
    <submittedName>
        <fullName evidence="7">Uncharacterized protein</fullName>
    </submittedName>
</protein>
<feature type="region of interest" description="Disordered" evidence="4">
    <location>
        <begin position="106"/>
        <end position="131"/>
    </location>
</feature>
<organism evidence="7">
    <name type="scientific">Euplotes harpa</name>
    <dbReference type="NCBI Taxonomy" id="151035"/>
    <lineage>
        <taxon>Eukaryota</taxon>
        <taxon>Sar</taxon>
        <taxon>Alveolata</taxon>
        <taxon>Ciliophora</taxon>
        <taxon>Intramacronucleata</taxon>
        <taxon>Spirotrichea</taxon>
        <taxon>Hypotrichia</taxon>
        <taxon>Euplotida</taxon>
        <taxon>Euplotidae</taxon>
        <taxon>Euplotes</taxon>
    </lineage>
</organism>
<evidence type="ECO:0000256" key="2">
    <source>
        <dbReference type="ARBA" id="ARBA00022917"/>
    </source>
</evidence>
<sequence>MYLLTGRIPCESHHKLNFIIGELKKKLEDYNRILEGRDFLVGKSVTLTDIQLACYIAYPLSLAINPPFRNKVLNLMNWYYRVTAADGHFESVFGRIKLCTKVLAPPKPPKKVEQPKEQKKPKEEKKSDKPEVAPTKIDIDNFKRFILNSPNKVADLKKFITEEFERDNWSIWHLKYDIYKDEGAKLHVTSNLCGGFLDRAEACRRGAFGMHCVIGDEPNLEIEGVWMWRGLEIMPELLDHPTFEYYKTKKLNVDNPDDYKIIEDFWCKGVEEKITGKTCQRKSHI</sequence>
<feature type="compositionally biased region" description="Basic and acidic residues" evidence="4">
    <location>
        <begin position="110"/>
        <end position="131"/>
    </location>
</feature>
<dbReference type="Gene3D" id="1.20.1050.10">
    <property type="match status" value="1"/>
</dbReference>
<dbReference type="Pfam" id="PF00043">
    <property type="entry name" value="GST_C"/>
    <property type="match status" value="1"/>
</dbReference>
<evidence type="ECO:0000256" key="4">
    <source>
        <dbReference type="SAM" id="MobiDB-lite"/>
    </source>
</evidence>
<accession>A0A7S3NAB1</accession>
<dbReference type="AlphaFoldDB" id="A0A7S3NAB1"/>
<dbReference type="EMBL" id="HBII01015489">
    <property type="protein sequence ID" value="CAE0347677.1"/>
    <property type="molecule type" value="Transcribed_RNA"/>
</dbReference>
<proteinExistence type="predicted"/>
<dbReference type="SMART" id="SM01183">
    <property type="entry name" value="EF1G"/>
    <property type="match status" value="1"/>
</dbReference>
<evidence type="ECO:0000256" key="3">
    <source>
        <dbReference type="PROSITE-ProRule" id="PRU00519"/>
    </source>
</evidence>
<evidence type="ECO:0000256" key="1">
    <source>
        <dbReference type="ARBA" id="ARBA00022768"/>
    </source>
</evidence>
<dbReference type="PROSITE" id="PS50405">
    <property type="entry name" value="GST_CTER"/>
    <property type="match status" value="1"/>
</dbReference>
<dbReference type="InterPro" id="IPR004046">
    <property type="entry name" value="GST_C"/>
</dbReference>
<evidence type="ECO:0000259" key="6">
    <source>
        <dbReference type="PROSITE" id="PS50405"/>
    </source>
</evidence>
<dbReference type="PROSITE" id="PS50040">
    <property type="entry name" value="EF1G_C"/>
    <property type="match status" value="1"/>
</dbReference>
<dbReference type="SUPFAM" id="SSF89942">
    <property type="entry name" value="eEF1-gamma domain"/>
    <property type="match status" value="1"/>
</dbReference>
<feature type="domain" description="EF-1-gamma C-terminal" evidence="5">
    <location>
        <begin position="125"/>
        <end position="285"/>
    </location>
</feature>
<gene>
    <name evidence="7" type="ORF">EHAR0213_LOCUS6588</name>
</gene>
<evidence type="ECO:0000313" key="7">
    <source>
        <dbReference type="EMBL" id="CAE0347677.1"/>
    </source>
</evidence>
<reference evidence="7" key="1">
    <citation type="submission" date="2021-01" db="EMBL/GenBank/DDBJ databases">
        <authorList>
            <person name="Corre E."/>
            <person name="Pelletier E."/>
            <person name="Niang G."/>
            <person name="Scheremetjew M."/>
            <person name="Finn R."/>
            <person name="Kale V."/>
            <person name="Holt S."/>
            <person name="Cochrane G."/>
            <person name="Meng A."/>
            <person name="Brown T."/>
            <person name="Cohen L."/>
        </authorList>
    </citation>
    <scope>NUCLEOTIDE SEQUENCE</scope>
    <source>
        <strain evidence="7">FSP1.4</strain>
    </source>
</reference>
<evidence type="ECO:0000259" key="5">
    <source>
        <dbReference type="PROSITE" id="PS50040"/>
    </source>
</evidence>
<dbReference type="PANTHER" id="PTHR43986">
    <property type="entry name" value="ELONGATION FACTOR 1-GAMMA"/>
    <property type="match status" value="1"/>
</dbReference>
<dbReference type="SUPFAM" id="SSF47616">
    <property type="entry name" value="GST C-terminal domain-like"/>
    <property type="match status" value="1"/>
</dbReference>
<dbReference type="InterPro" id="IPR001662">
    <property type="entry name" value="EF1B_G_C"/>
</dbReference>